<protein>
    <submittedName>
        <fullName evidence="3">Uncharacterized protein</fullName>
    </submittedName>
</protein>
<dbReference type="EMBL" id="CP115149">
    <property type="protein sequence ID" value="WBL35205.1"/>
    <property type="molecule type" value="Genomic_DNA"/>
</dbReference>
<feature type="transmembrane region" description="Helical" evidence="2">
    <location>
        <begin position="107"/>
        <end position="128"/>
    </location>
</feature>
<feature type="region of interest" description="Disordered" evidence="1">
    <location>
        <begin position="156"/>
        <end position="203"/>
    </location>
</feature>
<feature type="compositionally biased region" description="Basic and acidic residues" evidence="1">
    <location>
        <begin position="193"/>
        <end position="203"/>
    </location>
</feature>
<evidence type="ECO:0000256" key="1">
    <source>
        <dbReference type="SAM" id="MobiDB-lite"/>
    </source>
</evidence>
<evidence type="ECO:0000313" key="4">
    <source>
        <dbReference type="Proteomes" id="UP001212803"/>
    </source>
</evidence>
<keyword evidence="4" id="KW-1185">Reference proteome</keyword>
<keyword evidence="2" id="KW-0812">Transmembrane</keyword>
<reference evidence="3 4" key="1">
    <citation type="journal article" date="2023" name="ISME J.">
        <title>Thermophilic Dehalococcoidia with unusual traits shed light on an unexpected past.</title>
        <authorList>
            <person name="Palmer M."/>
            <person name="Covington J.K."/>
            <person name="Zhou E.M."/>
            <person name="Thomas S.C."/>
            <person name="Habib N."/>
            <person name="Seymour C.O."/>
            <person name="Lai D."/>
            <person name="Johnston J."/>
            <person name="Hashimi A."/>
            <person name="Jiao J.Y."/>
            <person name="Muok A.R."/>
            <person name="Liu L."/>
            <person name="Xian W.D."/>
            <person name="Zhi X.Y."/>
            <person name="Li M.M."/>
            <person name="Silva L.P."/>
            <person name="Bowen B.P."/>
            <person name="Louie K."/>
            <person name="Briegel A."/>
            <person name="Pett-Ridge J."/>
            <person name="Weber P.K."/>
            <person name="Tocheva E.I."/>
            <person name="Woyke T."/>
            <person name="Northen T.R."/>
            <person name="Mayali X."/>
            <person name="Li W.J."/>
            <person name="Hedlund B.P."/>
        </authorList>
    </citation>
    <scope>NUCLEOTIDE SEQUENCE [LARGE SCALE GENOMIC DNA]</scope>
    <source>
        <strain evidence="3 4">YIM 72310</strain>
    </source>
</reference>
<dbReference type="RefSeq" id="WP_270055733.1">
    <property type="nucleotide sequence ID" value="NZ_CP115149.1"/>
</dbReference>
<accession>A0ABY7M4B5</accession>
<name>A0ABY7M4B5_9CHLR</name>
<gene>
    <name evidence="3" type="ORF">O0235_10430</name>
</gene>
<feature type="transmembrane region" description="Helical" evidence="2">
    <location>
        <begin position="42"/>
        <end position="61"/>
    </location>
</feature>
<keyword evidence="2" id="KW-1133">Transmembrane helix</keyword>
<evidence type="ECO:0000313" key="3">
    <source>
        <dbReference type="EMBL" id="WBL35205.1"/>
    </source>
</evidence>
<sequence>MSQQGSHWPLTLTVLSALVVLGSVGPWASVLFVTVNGTEGDGAFTAVFGGVGILLAALSFKNQSRLKYGAIAGLGGISAVIGVIDWADIASEPEGELGIGVQVEWGLVLMTLAAMAKTVAGGAAFWGLQRSAAAAAPGLAGGLDRTAGFSAVIGGGSAGEPAAERSTLQSGEHGADDRWEPETLPAPEAPVAKPERRDPFRRA</sequence>
<evidence type="ECO:0000256" key="2">
    <source>
        <dbReference type="SAM" id="Phobius"/>
    </source>
</evidence>
<keyword evidence="2" id="KW-0472">Membrane</keyword>
<dbReference type="Proteomes" id="UP001212803">
    <property type="component" value="Chromosome"/>
</dbReference>
<organism evidence="3 4">
    <name type="scientific">Tepidiforma flava</name>
    <dbReference type="NCBI Taxonomy" id="3004094"/>
    <lineage>
        <taxon>Bacteria</taxon>
        <taxon>Bacillati</taxon>
        <taxon>Chloroflexota</taxon>
        <taxon>Tepidiformia</taxon>
        <taxon>Tepidiformales</taxon>
        <taxon>Tepidiformaceae</taxon>
        <taxon>Tepidiforma</taxon>
    </lineage>
</organism>
<proteinExistence type="predicted"/>
<feature type="transmembrane region" description="Helical" evidence="2">
    <location>
        <begin position="68"/>
        <end position="87"/>
    </location>
</feature>